<evidence type="ECO:0000313" key="2">
    <source>
        <dbReference type="EMBL" id="CAF4453199.1"/>
    </source>
</evidence>
<feature type="non-terminal residue" evidence="2">
    <location>
        <position position="1"/>
    </location>
</feature>
<evidence type="ECO:0000313" key="3">
    <source>
        <dbReference type="Proteomes" id="UP000663881"/>
    </source>
</evidence>
<name>A0A820SLU8_9BILA</name>
<sequence length="59" mass="6543">TMISYEGFEFVKDLAAPFIKSISVQRTVDNTPPITSVIRPTEHNPNISIKDEALSPNGR</sequence>
<organism evidence="2 3">
    <name type="scientific">Adineta steineri</name>
    <dbReference type="NCBI Taxonomy" id="433720"/>
    <lineage>
        <taxon>Eukaryota</taxon>
        <taxon>Metazoa</taxon>
        <taxon>Spiralia</taxon>
        <taxon>Gnathifera</taxon>
        <taxon>Rotifera</taxon>
        <taxon>Eurotatoria</taxon>
        <taxon>Bdelloidea</taxon>
        <taxon>Adinetida</taxon>
        <taxon>Adinetidae</taxon>
        <taxon>Adineta</taxon>
    </lineage>
</organism>
<dbReference type="AlphaFoldDB" id="A0A820SLU8"/>
<dbReference type="Proteomes" id="UP000663881">
    <property type="component" value="Unassembled WGS sequence"/>
</dbReference>
<dbReference type="EMBL" id="CAJOAY010035762">
    <property type="protein sequence ID" value="CAF4453199.1"/>
    <property type="molecule type" value="Genomic_DNA"/>
</dbReference>
<proteinExistence type="predicted"/>
<protein>
    <submittedName>
        <fullName evidence="2">Uncharacterized protein</fullName>
    </submittedName>
</protein>
<accession>A0A820SLU8</accession>
<evidence type="ECO:0000256" key="1">
    <source>
        <dbReference type="SAM" id="MobiDB-lite"/>
    </source>
</evidence>
<comment type="caution">
    <text evidence="2">The sequence shown here is derived from an EMBL/GenBank/DDBJ whole genome shotgun (WGS) entry which is preliminary data.</text>
</comment>
<gene>
    <name evidence="2" type="ORF">OKA104_LOCUS54277</name>
</gene>
<reference evidence="2" key="1">
    <citation type="submission" date="2021-02" db="EMBL/GenBank/DDBJ databases">
        <authorList>
            <person name="Nowell W R."/>
        </authorList>
    </citation>
    <scope>NUCLEOTIDE SEQUENCE</scope>
</reference>
<feature type="region of interest" description="Disordered" evidence="1">
    <location>
        <begin position="36"/>
        <end position="59"/>
    </location>
</feature>